<sequence>MKTAVLAYPNSYLTINLQKGEQVITERGGLLYAEGSYTLETKIEAKSVNHWLAKIFGGKSLTYNAYTAVTDVELILAPATNAELFEIELKDTDTLLIEPNAHFARCGSINLQLAKQDLKTTLNDGVKLRATGTGTLFLTGYGRIIEKQLDTNTPIIVDEEALIAYDDSLSVKTVSKGIKEFVTSGEGFLFEISGQGRIWLQTREKTTSSGGGGFIDSIFSIFR</sequence>
<dbReference type="RefSeq" id="WP_130285546.1">
    <property type="nucleotide sequence ID" value="NZ_SGXE01000001.1"/>
</dbReference>
<protein>
    <submittedName>
        <fullName evidence="1">Uncharacterized protein (TIGR00266 family)</fullName>
    </submittedName>
</protein>
<dbReference type="OrthoDB" id="9779518at2"/>
<dbReference type="PANTHER" id="PTHR43657">
    <property type="entry name" value="TRYPTOPHAN RNA-BINDING ATTENUATOR PROTEIN-LIKE PROTEIN"/>
    <property type="match status" value="1"/>
</dbReference>
<dbReference type="InterPro" id="IPR016031">
    <property type="entry name" value="Trp_RNA-bd_attenuator-like_dom"/>
</dbReference>
<comment type="caution">
    <text evidence="1">The sequence shown here is derived from an EMBL/GenBank/DDBJ whole genome shotgun (WGS) entry which is preliminary data.</text>
</comment>
<gene>
    <name evidence="1" type="ORF">EV197_0949</name>
</gene>
<organism evidence="1 2">
    <name type="scientific">Aquimarina brevivitae</name>
    <dbReference type="NCBI Taxonomy" id="323412"/>
    <lineage>
        <taxon>Bacteria</taxon>
        <taxon>Pseudomonadati</taxon>
        <taxon>Bacteroidota</taxon>
        <taxon>Flavobacteriia</taxon>
        <taxon>Flavobacteriales</taxon>
        <taxon>Flavobacteriaceae</taxon>
        <taxon>Aquimarina</taxon>
    </lineage>
</organism>
<dbReference type="EMBL" id="SGXE01000001">
    <property type="protein sequence ID" value="RZS99725.1"/>
    <property type="molecule type" value="Genomic_DNA"/>
</dbReference>
<keyword evidence="2" id="KW-1185">Reference proteome</keyword>
<dbReference type="Proteomes" id="UP000292262">
    <property type="component" value="Unassembled WGS sequence"/>
</dbReference>
<accession>A0A4Q7PH59</accession>
<evidence type="ECO:0000313" key="1">
    <source>
        <dbReference type="EMBL" id="RZS99725.1"/>
    </source>
</evidence>
<dbReference type="Gene3D" id="3.60.160.10">
    <property type="entry name" value="Mitochondrial biogenesis AIM24"/>
    <property type="match status" value="1"/>
</dbReference>
<proteinExistence type="predicted"/>
<name>A0A4Q7PH59_9FLAO</name>
<dbReference type="NCBIfam" id="TIGR00266">
    <property type="entry name" value="TIGR00266 family protein"/>
    <property type="match status" value="1"/>
</dbReference>
<evidence type="ECO:0000313" key="2">
    <source>
        <dbReference type="Proteomes" id="UP000292262"/>
    </source>
</evidence>
<dbReference type="InterPro" id="IPR002838">
    <property type="entry name" value="AIM24"/>
</dbReference>
<dbReference type="PANTHER" id="PTHR43657:SF1">
    <property type="entry name" value="ALTERED INHERITANCE OF MITOCHONDRIA PROTEIN 24, MITOCHONDRIAL"/>
    <property type="match status" value="1"/>
</dbReference>
<dbReference type="Pfam" id="PF01987">
    <property type="entry name" value="AIM24"/>
    <property type="match status" value="1"/>
</dbReference>
<dbReference type="AlphaFoldDB" id="A0A4Q7PH59"/>
<dbReference type="SUPFAM" id="SSF51219">
    <property type="entry name" value="TRAP-like"/>
    <property type="match status" value="1"/>
</dbReference>
<reference evidence="1 2" key="1">
    <citation type="submission" date="2019-02" db="EMBL/GenBank/DDBJ databases">
        <title>Genomic Encyclopedia of Type Strains, Phase IV (KMG-IV): sequencing the most valuable type-strain genomes for metagenomic binning, comparative biology and taxonomic classification.</title>
        <authorList>
            <person name="Goeker M."/>
        </authorList>
    </citation>
    <scope>NUCLEOTIDE SEQUENCE [LARGE SCALE GENOMIC DNA]</scope>
    <source>
        <strain evidence="1 2">DSM 17196</strain>
    </source>
</reference>
<dbReference type="InterPro" id="IPR036983">
    <property type="entry name" value="AIM24_sf"/>
</dbReference>